<dbReference type="OrthoDB" id="2989488at2"/>
<gene>
    <name evidence="1" type="ORF">DL346_11725</name>
</gene>
<comment type="caution">
    <text evidence="1">The sequence shown here is derived from an EMBL/GenBank/DDBJ whole genome shotgun (WGS) entry which is preliminary data.</text>
</comment>
<dbReference type="EMBL" id="QLUW01000002">
    <property type="protein sequence ID" value="RAP76085.1"/>
    <property type="molecule type" value="Genomic_DNA"/>
</dbReference>
<reference evidence="1 2" key="1">
    <citation type="submission" date="2018-06" db="EMBL/GenBank/DDBJ databases">
        <title>Paenibacillus montanisoli sp. nov., isolated from mountain area soil.</title>
        <authorList>
            <person name="Wu M."/>
        </authorList>
    </citation>
    <scope>NUCLEOTIDE SEQUENCE [LARGE SCALE GENOMIC DNA]</scope>
    <source>
        <strain evidence="1 2">RA17</strain>
    </source>
</reference>
<dbReference type="AlphaFoldDB" id="A0A328U583"/>
<accession>A0A328U583</accession>
<evidence type="ECO:0000313" key="2">
    <source>
        <dbReference type="Proteomes" id="UP000249260"/>
    </source>
</evidence>
<proteinExistence type="predicted"/>
<name>A0A328U583_9BACL</name>
<evidence type="ECO:0008006" key="3">
    <source>
        <dbReference type="Google" id="ProtNLM"/>
    </source>
</evidence>
<keyword evidence="2" id="KW-1185">Reference proteome</keyword>
<dbReference type="RefSeq" id="WP_112882309.1">
    <property type="nucleotide sequence ID" value="NZ_QLUW01000002.1"/>
</dbReference>
<organism evidence="1 2">
    <name type="scientific">Paenibacillus montanisoli</name>
    <dbReference type="NCBI Taxonomy" id="2081970"/>
    <lineage>
        <taxon>Bacteria</taxon>
        <taxon>Bacillati</taxon>
        <taxon>Bacillota</taxon>
        <taxon>Bacilli</taxon>
        <taxon>Bacillales</taxon>
        <taxon>Paenibacillaceae</taxon>
        <taxon>Paenibacillus</taxon>
    </lineage>
</organism>
<protein>
    <recommendedName>
        <fullName evidence="3">ParB/Sulfiredoxin domain-containing protein</fullName>
    </recommendedName>
</protein>
<dbReference type="Proteomes" id="UP000249260">
    <property type="component" value="Unassembled WGS sequence"/>
</dbReference>
<sequence length="163" mass="18834">MRFTVRYIPLSKIKPGLPAAMTDRLRLLRGHMWDGLHLMIVRKERKNGQYRILLGNDRYEYLRNHTRKSTAPCIVDETKLGAGLQALLDRFTRRTPPAVLRGSAALKRLTPASWAIVRGYLKADPQFKQLSRKQQMQVLMLAIRHKRIVIAAMKAKAEQFRST</sequence>
<evidence type="ECO:0000313" key="1">
    <source>
        <dbReference type="EMBL" id="RAP76085.1"/>
    </source>
</evidence>